<dbReference type="Pfam" id="PF00003">
    <property type="entry name" value="7tm_3"/>
    <property type="match status" value="1"/>
</dbReference>
<dbReference type="InterPro" id="IPR028082">
    <property type="entry name" value="Peripla_BP_I"/>
</dbReference>
<keyword evidence="7" id="KW-0325">Glycoprotein</keyword>
<protein>
    <recommendedName>
        <fullName evidence="12">G-protein coupled receptors family 3 profile domain-containing protein</fullName>
    </recommendedName>
</protein>
<dbReference type="AlphaFoldDB" id="A0ABD3SPP9"/>
<evidence type="ECO:0000256" key="9">
    <source>
        <dbReference type="SAM" id="Coils"/>
    </source>
</evidence>
<evidence type="ECO:0000256" key="11">
    <source>
        <dbReference type="SAM" id="SignalP"/>
    </source>
</evidence>
<feature type="chain" id="PRO_5044890269" description="G-protein coupled receptors family 3 profile domain-containing protein" evidence="11">
    <location>
        <begin position="17"/>
        <end position="811"/>
    </location>
</feature>
<dbReference type="PANTHER" id="PTHR10519">
    <property type="entry name" value="GABA-B RECEPTOR"/>
    <property type="match status" value="1"/>
</dbReference>
<dbReference type="InterPro" id="IPR017978">
    <property type="entry name" value="GPCR_3_C"/>
</dbReference>
<feature type="transmembrane region" description="Helical" evidence="10">
    <location>
        <begin position="703"/>
        <end position="724"/>
    </location>
</feature>
<evidence type="ECO:0000256" key="7">
    <source>
        <dbReference type="ARBA" id="ARBA00023180"/>
    </source>
</evidence>
<evidence type="ECO:0000256" key="10">
    <source>
        <dbReference type="SAM" id="Phobius"/>
    </source>
</evidence>
<evidence type="ECO:0000256" key="4">
    <source>
        <dbReference type="ARBA" id="ARBA00023040"/>
    </source>
</evidence>
<dbReference type="InterPro" id="IPR002455">
    <property type="entry name" value="GPCR3_GABA-B"/>
</dbReference>
<dbReference type="PRINTS" id="PR01176">
    <property type="entry name" value="GABABRECEPTR"/>
</dbReference>
<dbReference type="Gene3D" id="3.40.50.2300">
    <property type="match status" value="2"/>
</dbReference>
<feature type="transmembrane region" description="Helical" evidence="10">
    <location>
        <begin position="535"/>
        <end position="557"/>
    </location>
</feature>
<evidence type="ECO:0000256" key="6">
    <source>
        <dbReference type="ARBA" id="ARBA00023170"/>
    </source>
</evidence>
<keyword evidence="4" id="KW-0297">G-protein coupled receptor</keyword>
<evidence type="ECO:0000313" key="14">
    <source>
        <dbReference type="Proteomes" id="UP001530377"/>
    </source>
</evidence>
<organism evidence="13 14">
    <name type="scientific">Cyclostephanos tholiformis</name>
    <dbReference type="NCBI Taxonomy" id="382380"/>
    <lineage>
        <taxon>Eukaryota</taxon>
        <taxon>Sar</taxon>
        <taxon>Stramenopiles</taxon>
        <taxon>Ochrophyta</taxon>
        <taxon>Bacillariophyta</taxon>
        <taxon>Coscinodiscophyceae</taxon>
        <taxon>Thalassiosirophycidae</taxon>
        <taxon>Stephanodiscales</taxon>
        <taxon>Stephanodiscaceae</taxon>
        <taxon>Cyclostephanos</taxon>
    </lineage>
</organism>
<dbReference type="InterPro" id="IPR000337">
    <property type="entry name" value="GPCR_3"/>
</dbReference>
<dbReference type="InterPro" id="IPR001828">
    <property type="entry name" value="ANF_lig-bd_rcpt"/>
</dbReference>
<feature type="transmembrane region" description="Helical" evidence="10">
    <location>
        <begin position="569"/>
        <end position="587"/>
    </location>
</feature>
<proteinExistence type="predicted"/>
<feature type="transmembrane region" description="Helical" evidence="10">
    <location>
        <begin position="607"/>
        <end position="629"/>
    </location>
</feature>
<keyword evidence="6" id="KW-0675">Receptor</keyword>
<evidence type="ECO:0000256" key="1">
    <source>
        <dbReference type="ARBA" id="ARBA00004141"/>
    </source>
</evidence>
<evidence type="ECO:0000256" key="8">
    <source>
        <dbReference type="ARBA" id="ARBA00023224"/>
    </source>
</evidence>
<dbReference type="PROSITE" id="PS50259">
    <property type="entry name" value="G_PROTEIN_RECEP_F3_4"/>
    <property type="match status" value="1"/>
</dbReference>
<comment type="caution">
    <text evidence="13">The sequence shown here is derived from an EMBL/GenBank/DDBJ whole genome shotgun (WGS) entry which is preliminary data.</text>
</comment>
<dbReference type="GO" id="GO:0004930">
    <property type="term" value="F:G protein-coupled receptor activity"/>
    <property type="evidence" value="ECO:0007669"/>
    <property type="project" value="UniProtKB-KW"/>
</dbReference>
<sequence length="811" mass="89053">MRYLFLFLFLIAEGRAQHLKSLISLSQILDRRLNITKNGHINIIQNASSNYVDEGMGDAGSNAIKLCYLPYLFRFSYDGVPDNSLGSYEGLAAVSLALEHLNTGNGVISPAITNINERCPLQFYSDSFDTMVMPSEGLSQLINLTDPDTQQLEPCAILGAALSSVSIATAVYSSLRDLVQISPLSTSLMLDDSEQFPLFGRTIPSDEGTAIPFLALMSSWNVNHVAIIHVNNAFGNDFVYAIKRKAASTLPTLKVTTVSIEAYPEAGEISRAVGLLKDSKFRYFFAILTQNDVLDDVMSEAHKQRIAGTGQHTWLFSDALGNSITGRSFPLGSPLEQAYKGTGVLRATGRVDGMAVVDNLTLAMQELRNIDDLSFLKAHLPRYAEGESVNHSEVTSQVTFLSNPGYASPFLYDAVIALGLAACSLTSKHETFTGQELYQAFVETKFGGASGSVEFINSTGSRTPQSVLYSLSNFVIDNDSDGEVKFKKVETFLFASNQWENHSASYIFADGTPIIPPDLPPLVCDSNYLSTPIQVSGLLLCAIISTMSIVFCLWTYHNRKVRVVVKSQPIFLYIISSGTLLMGSAIIPSTIDKGWASQEEADAACMATPWLISIGWSLTFSALFTKTWRIKKIVQSAAKFKRIKLTATDVMKPMTALLFANIIVLTVWTIIDPRQVETNVINFDQWDRTIETKSFCSSEHQTIFLSILIIINLGSLAFTLIQAFQARKISTEFNESNYIFVAMWSRPTGLIESRSTNSGIAIVSLGKSALERENLELKNLVESLLKRIEQKDETGSKCRQATGNLGPVDGT</sequence>
<feature type="signal peptide" evidence="11">
    <location>
        <begin position="1"/>
        <end position="16"/>
    </location>
</feature>
<keyword evidence="2 10" id="KW-0812">Transmembrane</keyword>
<dbReference type="CDD" id="cd15047">
    <property type="entry name" value="7tmC_GABA-B-like"/>
    <property type="match status" value="1"/>
</dbReference>
<keyword evidence="3 10" id="KW-1133">Transmembrane helix</keyword>
<dbReference type="Proteomes" id="UP001530377">
    <property type="component" value="Unassembled WGS sequence"/>
</dbReference>
<evidence type="ECO:0000256" key="3">
    <source>
        <dbReference type="ARBA" id="ARBA00022989"/>
    </source>
</evidence>
<feature type="domain" description="G-protein coupled receptors family 3 profile" evidence="12">
    <location>
        <begin position="599"/>
        <end position="751"/>
    </location>
</feature>
<evidence type="ECO:0000313" key="13">
    <source>
        <dbReference type="EMBL" id="KAL3826293.1"/>
    </source>
</evidence>
<dbReference type="EMBL" id="JALLPB020000024">
    <property type="protein sequence ID" value="KAL3826293.1"/>
    <property type="molecule type" value="Genomic_DNA"/>
</dbReference>
<feature type="coiled-coil region" evidence="9">
    <location>
        <begin position="767"/>
        <end position="794"/>
    </location>
</feature>
<keyword evidence="5 10" id="KW-0472">Membrane</keyword>
<name>A0ABD3SPP9_9STRA</name>
<dbReference type="PANTHER" id="PTHR10519:SF20">
    <property type="entry name" value="G-PROTEIN COUPLED RECEPTOR 156-RELATED"/>
    <property type="match status" value="1"/>
</dbReference>
<evidence type="ECO:0000259" key="12">
    <source>
        <dbReference type="PROSITE" id="PS50259"/>
    </source>
</evidence>
<evidence type="ECO:0000256" key="5">
    <source>
        <dbReference type="ARBA" id="ARBA00023136"/>
    </source>
</evidence>
<keyword evidence="11" id="KW-0732">Signal</keyword>
<accession>A0ABD3SPP9</accession>
<feature type="transmembrane region" description="Helical" evidence="10">
    <location>
        <begin position="650"/>
        <end position="671"/>
    </location>
</feature>
<dbReference type="Pfam" id="PF01094">
    <property type="entry name" value="ANF_receptor"/>
    <property type="match status" value="1"/>
</dbReference>
<dbReference type="GO" id="GO:0016020">
    <property type="term" value="C:membrane"/>
    <property type="evidence" value="ECO:0007669"/>
    <property type="project" value="UniProtKB-SubCell"/>
</dbReference>
<reference evidence="13 14" key="1">
    <citation type="submission" date="2024-10" db="EMBL/GenBank/DDBJ databases">
        <title>Updated reference genomes for cyclostephanoid diatoms.</title>
        <authorList>
            <person name="Roberts W.R."/>
            <person name="Alverson A.J."/>
        </authorList>
    </citation>
    <scope>NUCLEOTIDE SEQUENCE [LARGE SCALE GENOMIC DNA]</scope>
    <source>
        <strain evidence="13 14">AJA228-03</strain>
    </source>
</reference>
<comment type="subcellular location">
    <subcellularLocation>
        <location evidence="1">Membrane</location>
        <topology evidence="1">Multi-pass membrane protein</topology>
    </subcellularLocation>
</comment>
<keyword evidence="8" id="KW-0807">Transducer</keyword>
<evidence type="ECO:0000256" key="2">
    <source>
        <dbReference type="ARBA" id="ARBA00022692"/>
    </source>
</evidence>
<gene>
    <name evidence="13" type="ORF">ACHAXA_004611</name>
</gene>
<keyword evidence="14" id="KW-1185">Reference proteome</keyword>
<dbReference type="SUPFAM" id="SSF53822">
    <property type="entry name" value="Periplasmic binding protein-like I"/>
    <property type="match status" value="1"/>
</dbReference>
<dbReference type="PRINTS" id="PR00248">
    <property type="entry name" value="GPCRMGR"/>
</dbReference>
<keyword evidence="9" id="KW-0175">Coiled coil</keyword>